<comment type="similarity">
    <text evidence="2">Belongs to the CAF1 family.</text>
</comment>
<evidence type="ECO:0000313" key="3">
    <source>
        <dbReference type="EMBL" id="CAD1824455.1"/>
    </source>
</evidence>
<sequence length="646" mass="72542">MHRRRRRRRRRAEALLRRGEADNEVQLRGGARRDRIPRPRCDFVAVASRRTGDSSSSSSFSGAGDRWRWRRVLGADTAETAYLKAKRAAESFELLQLAVCPFRLRGSKVLAFPYNFHLFPRDELNMGMPSYSFSCQTSFLTSMAREGFDFNRCVYDGLSYLSRVQESMSRERIPIPHVGRLSSSSSPPSTRSSVADSIFMGRVKSRVEHWRKAAKEPSNAAEGSFYQKKKINNNNNNRLVKSFSIYAGSLVKSLRKLILGGDEYGSRPCLIIDVCSDHQVQLALEAVSHISDELVPIVVPEKGGEPTAVRVVLTSSEDDKNLLMAEIQKMEDEQNLKVRGFREVIDLISSSQKPIISYNCMHDFTFIHSKFLGPLPPTEHEFMCSLRMAFNNVIDVGHLLKEIGPLRRAKNIPSALSYLKRRFFVPVDLEIPFGDENGEKSDGHDVLRLVRLFAKLNHLLKITPDCQTQPGDQSTQIEDYSNVFYPTYTSVQEHEDEENIGVGVNTNVRKVSTENLVFLWGFGETSANDLKHRLKGYHVLFSEEFELRLADNTCAVVVFFRPGAAEELLREIGSGSASAENMASEGLKAAGFEAYKKVCILGLWDADLADSLESVLAEPTSDHAAAPAEVLWSGELMLDINDLLES</sequence>
<accession>A0A6V7P0V1</accession>
<dbReference type="Gene3D" id="3.30.420.10">
    <property type="entry name" value="Ribonuclease H-like superfamily/Ribonuclease H"/>
    <property type="match status" value="2"/>
</dbReference>
<dbReference type="PANTHER" id="PTHR15092">
    <property type="entry name" value="POLY A -SPECIFIC RIBONUCLEASE/TARGET OF EGR1, MEMBER 1"/>
    <property type="match status" value="1"/>
</dbReference>
<proteinExistence type="inferred from homology"/>
<evidence type="ECO:0000256" key="2">
    <source>
        <dbReference type="ARBA" id="ARBA00008372"/>
    </source>
</evidence>
<dbReference type="InterPro" id="IPR036397">
    <property type="entry name" value="RNaseH_sf"/>
</dbReference>
<dbReference type="EMBL" id="LR862144">
    <property type="protein sequence ID" value="CAD1824455.1"/>
    <property type="molecule type" value="Genomic_DNA"/>
</dbReference>
<organism evidence="3">
    <name type="scientific">Ananas comosus var. bracteatus</name>
    <name type="common">red pineapple</name>
    <dbReference type="NCBI Taxonomy" id="296719"/>
    <lineage>
        <taxon>Eukaryota</taxon>
        <taxon>Viridiplantae</taxon>
        <taxon>Streptophyta</taxon>
        <taxon>Embryophyta</taxon>
        <taxon>Tracheophyta</taxon>
        <taxon>Spermatophyta</taxon>
        <taxon>Magnoliopsida</taxon>
        <taxon>Liliopsida</taxon>
        <taxon>Poales</taxon>
        <taxon>Bromeliaceae</taxon>
        <taxon>Bromelioideae</taxon>
        <taxon>Ananas</taxon>
    </lineage>
</organism>
<comment type="cofactor">
    <cofactor evidence="1">
        <name>a divalent metal cation</name>
        <dbReference type="ChEBI" id="CHEBI:60240"/>
    </cofactor>
</comment>
<dbReference type="PANTHER" id="PTHR15092:SF42">
    <property type="entry name" value="POLY(A)-SPECIFIC RIBONUCLEASE PARN-LIKE"/>
    <property type="match status" value="1"/>
</dbReference>
<dbReference type="SUPFAM" id="SSF53098">
    <property type="entry name" value="Ribonuclease H-like"/>
    <property type="match status" value="1"/>
</dbReference>
<protein>
    <submittedName>
        <fullName evidence="3">Uncharacterized protein</fullName>
    </submittedName>
</protein>
<dbReference type="InterPro" id="IPR051181">
    <property type="entry name" value="CAF1_poly(A)_ribonucleases"/>
</dbReference>
<dbReference type="GO" id="GO:0000175">
    <property type="term" value="F:3'-5'-RNA exonuclease activity"/>
    <property type="evidence" value="ECO:0007669"/>
    <property type="project" value="TreeGrafter"/>
</dbReference>
<reference evidence="3" key="1">
    <citation type="submission" date="2020-07" db="EMBL/GenBank/DDBJ databases">
        <authorList>
            <person name="Lin J."/>
        </authorList>
    </citation>
    <scope>NUCLEOTIDE SEQUENCE</scope>
</reference>
<name>A0A6V7P0V1_ANACO</name>
<dbReference type="InterPro" id="IPR006941">
    <property type="entry name" value="RNase_CAF1"/>
</dbReference>
<evidence type="ECO:0000256" key="1">
    <source>
        <dbReference type="ARBA" id="ARBA00001968"/>
    </source>
</evidence>
<dbReference type="Pfam" id="PF04857">
    <property type="entry name" value="CAF1"/>
    <property type="match status" value="1"/>
</dbReference>
<dbReference type="GO" id="GO:0003723">
    <property type="term" value="F:RNA binding"/>
    <property type="evidence" value="ECO:0007669"/>
    <property type="project" value="TreeGrafter"/>
</dbReference>
<gene>
    <name evidence="3" type="ORF">CB5_LOCUS7666</name>
</gene>
<dbReference type="AlphaFoldDB" id="A0A6V7P0V1"/>
<dbReference type="InterPro" id="IPR012337">
    <property type="entry name" value="RNaseH-like_sf"/>
</dbReference>